<dbReference type="NCBIfam" id="TIGR02271">
    <property type="entry name" value="YsnF/AvaK domain"/>
    <property type="match status" value="1"/>
</dbReference>
<dbReference type="Proteomes" id="UP000326546">
    <property type="component" value="Chromosome"/>
</dbReference>
<dbReference type="EMBL" id="CP044427">
    <property type="protein sequence ID" value="QFG68057.1"/>
    <property type="molecule type" value="Genomic_DNA"/>
</dbReference>
<dbReference type="GO" id="GO:0030077">
    <property type="term" value="C:plasma membrane light-harvesting complex"/>
    <property type="evidence" value="ECO:0007669"/>
    <property type="project" value="InterPro"/>
</dbReference>
<dbReference type="InterPro" id="IPR027275">
    <property type="entry name" value="PRC-brl_dom"/>
</dbReference>
<protein>
    <submittedName>
        <fullName evidence="4">DUF2382 domain-containing protein</fullName>
    </submittedName>
</protein>
<dbReference type="AlphaFoldDB" id="A0A5J6V307"/>
<gene>
    <name evidence="4" type="ORF">FY030_04385</name>
</gene>
<reference evidence="4 5" key="1">
    <citation type="submission" date="2019-09" db="EMBL/GenBank/DDBJ databases">
        <title>Serinicoccus pratensis sp. nov., isolated from meadow soil.</title>
        <authorList>
            <person name="Zhang W."/>
        </authorList>
    </citation>
    <scope>NUCLEOTIDE SEQUENCE [LARGE SCALE GENOMIC DNA]</scope>
    <source>
        <strain evidence="4 5">W204</strain>
    </source>
</reference>
<name>A0A5J6V307_9MICO</name>
<organism evidence="4 5">
    <name type="scientific">Ornithinimicrobium pratense</name>
    <dbReference type="NCBI Taxonomy" id="2593973"/>
    <lineage>
        <taxon>Bacteria</taxon>
        <taxon>Bacillati</taxon>
        <taxon>Actinomycetota</taxon>
        <taxon>Actinomycetes</taxon>
        <taxon>Micrococcales</taxon>
        <taxon>Ornithinimicrobiaceae</taxon>
        <taxon>Ornithinimicrobium</taxon>
    </lineage>
</organism>
<feature type="region of interest" description="Disordered" evidence="1">
    <location>
        <begin position="276"/>
        <end position="324"/>
    </location>
</feature>
<dbReference type="KEGG" id="serw:FY030_04385"/>
<dbReference type="GO" id="GO:0019684">
    <property type="term" value="P:photosynthesis, light reaction"/>
    <property type="evidence" value="ECO:0007669"/>
    <property type="project" value="InterPro"/>
</dbReference>
<feature type="domain" description="DUF2382" evidence="3">
    <location>
        <begin position="180"/>
        <end position="289"/>
    </location>
</feature>
<evidence type="ECO:0000256" key="1">
    <source>
        <dbReference type="SAM" id="MobiDB-lite"/>
    </source>
</evidence>
<dbReference type="InterPro" id="IPR052967">
    <property type="entry name" value="Stress_Response_Assoc"/>
</dbReference>
<feature type="domain" description="PRC-barrel" evidence="2">
    <location>
        <begin position="7"/>
        <end position="75"/>
    </location>
</feature>
<evidence type="ECO:0000313" key="5">
    <source>
        <dbReference type="Proteomes" id="UP000326546"/>
    </source>
</evidence>
<sequence>MNVSQEQINELYSAQVVTQDGEKLGGVGQVYLDDHTGEPSWVSVKTGWFGTSESLVPLDGAELSSEGTVRVVPSKDVIKDAPNVDADAHLSAEDQDALFRYYGSAGVNVSRYDDLDTAGTAGTGTHTGGTGDRDAAVGDVMGHQGVHAEGHTTGGDVGSGQRTGDADLHRAGGSTDDGSMTLHEERVDVGTQQVETGRVRLRKHVVTEQENVTVPVQREEVEIVREPVASGDVDAGGRLQDEEAEVTLHEERPVIDKDVVATERVGLQKETVTDEKQVVTDVSHEEVDVDRQGEGLGGTDRDGLGGTDRDGLGGTDRDGRGSGV</sequence>
<dbReference type="InterPro" id="IPR014747">
    <property type="entry name" value="Bac_photo_RC_H_C"/>
</dbReference>
<dbReference type="Pfam" id="PF05239">
    <property type="entry name" value="PRC"/>
    <property type="match status" value="1"/>
</dbReference>
<accession>A0A5J6V307</accession>
<dbReference type="InterPro" id="IPR011033">
    <property type="entry name" value="PRC_barrel-like_sf"/>
</dbReference>
<evidence type="ECO:0000259" key="3">
    <source>
        <dbReference type="Pfam" id="PF09557"/>
    </source>
</evidence>
<dbReference type="OrthoDB" id="3712018at2"/>
<proteinExistence type="predicted"/>
<dbReference type="SUPFAM" id="SSF50346">
    <property type="entry name" value="PRC-barrel domain"/>
    <property type="match status" value="1"/>
</dbReference>
<keyword evidence="5" id="KW-1185">Reference proteome</keyword>
<dbReference type="InterPro" id="IPR019060">
    <property type="entry name" value="DUF2382"/>
</dbReference>
<dbReference type="PANTHER" id="PTHR38463:SF1">
    <property type="entry name" value="STRESS RESPONSE PROTEIN YSNF"/>
    <property type="match status" value="1"/>
</dbReference>
<evidence type="ECO:0000259" key="2">
    <source>
        <dbReference type="Pfam" id="PF05239"/>
    </source>
</evidence>
<feature type="region of interest" description="Disordered" evidence="1">
    <location>
        <begin position="145"/>
        <end position="181"/>
    </location>
</feature>
<dbReference type="Pfam" id="PF09557">
    <property type="entry name" value="DUF2382"/>
    <property type="match status" value="1"/>
</dbReference>
<dbReference type="RefSeq" id="WP_158060447.1">
    <property type="nucleotide sequence ID" value="NZ_CP044427.1"/>
</dbReference>
<dbReference type="PANTHER" id="PTHR38463">
    <property type="entry name" value="STRESS RESPONSE PROTEIN YSNF"/>
    <property type="match status" value="1"/>
</dbReference>
<evidence type="ECO:0000313" key="4">
    <source>
        <dbReference type="EMBL" id="QFG68057.1"/>
    </source>
</evidence>
<dbReference type="Gene3D" id="3.90.50.10">
    <property type="entry name" value="Photosynthetic Reaction Center, subunit H, domain 2"/>
    <property type="match status" value="1"/>
</dbReference>